<organism evidence="1">
    <name type="scientific">Tanacetum cinerariifolium</name>
    <name type="common">Dalmatian daisy</name>
    <name type="synonym">Chrysanthemum cinerariifolium</name>
    <dbReference type="NCBI Taxonomy" id="118510"/>
    <lineage>
        <taxon>Eukaryota</taxon>
        <taxon>Viridiplantae</taxon>
        <taxon>Streptophyta</taxon>
        <taxon>Embryophyta</taxon>
        <taxon>Tracheophyta</taxon>
        <taxon>Spermatophyta</taxon>
        <taxon>Magnoliopsida</taxon>
        <taxon>eudicotyledons</taxon>
        <taxon>Gunneridae</taxon>
        <taxon>Pentapetalae</taxon>
        <taxon>asterids</taxon>
        <taxon>campanulids</taxon>
        <taxon>Asterales</taxon>
        <taxon>Asteraceae</taxon>
        <taxon>Asteroideae</taxon>
        <taxon>Anthemideae</taxon>
        <taxon>Anthemidinae</taxon>
        <taxon>Tanacetum</taxon>
    </lineage>
</organism>
<proteinExistence type="predicted"/>
<protein>
    <submittedName>
        <fullName evidence="1">Uncharacterized protein</fullName>
    </submittedName>
</protein>
<sequence>MAKNPAPLTHAKQVGFNLEDVIMNTNNEVALLYPEHSNKEGYLSEFCYSANTLDNSKVSFSNPTRGIYGVLRVNTFGKAIGTHYLSHSSDYMDPPSIDIVRPWFLTIGYGEEVSAKSTLKKSLLPPSQTSASTPVVAEMHKEDLQATGGPTSLGVTGEARANPQLSSGMSAFNLNEPIYSTSFIIHSESASGNDASAISTAEADLRIFAPSGFIPQQQDMNEETKNNSYDHLFAGTDPHVLIDETKYVSDGWKTVLTTPETGTSNATKTSEEIKFGVIKLEDLAKLVANVKVDFKDIDSPEDDHIIMVDDNEEDEEDKNEEIHLWSLLNSLDRL</sequence>
<evidence type="ECO:0000313" key="1">
    <source>
        <dbReference type="EMBL" id="GEU36880.1"/>
    </source>
</evidence>
<dbReference type="EMBL" id="BKCJ010000862">
    <property type="protein sequence ID" value="GEU36880.1"/>
    <property type="molecule type" value="Genomic_DNA"/>
</dbReference>
<reference evidence="1" key="1">
    <citation type="journal article" date="2019" name="Sci. Rep.">
        <title>Draft genome of Tanacetum cinerariifolium, the natural source of mosquito coil.</title>
        <authorList>
            <person name="Yamashiro T."/>
            <person name="Shiraishi A."/>
            <person name="Satake H."/>
            <person name="Nakayama K."/>
        </authorList>
    </citation>
    <scope>NUCLEOTIDE SEQUENCE</scope>
</reference>
<dbReference type="AlphaFoldDB" id="A0A6L2JJE4"/>
<gene>
    <name evidence="1" type="ORF">Tci_008858</name>
</gene>
<comment type="caution">
    <text evidence="1">The sequence shown here is derived from an EMBL/GenBank/DDBJ whole genome shotgun (WGS) entry which is preliminary data.</text>
</comment>
<accession>A0A6L2JJE4</accession>
<name>A0A6L2JJE4_TANCI</name>